<evidence type="ECO:0000256" key="2">
    <source>
        <dbReference type="ARBA" id="ARBA00022801"/>
    </source>
</evidence>
<dbReference type="EMBL" id="UGQL01000001">
    <property type="protein sequence ID" value="STZ27962.1"/>
    <property type="molecule type" value="Genomic_DNA"/>
</dbReference>
<dbReference type="SUPFAM" id="SSF54637">
    <property type="entry name" value="Thioesterase/thiol ester dehydrase-isomerase"/>
    <property type="match status" value="1"/>
</dbReference>
<dbReference type="Proteomes" id="UP000255024">
    <property type="component" value="Unassembled WGS sequence"/>
</dbReference>
<accession>A0A378RLQ9</accession>
<proteinExistence type="inferred from homology"/>
<dbReference type="InterPro" id="IPR003736">
    <property type="entry name" value="PAAI_dom"/>
</dbReference>
<dbReference type="Gene3D" id="3.10.129.10">
    <property type="entry name" value="Hotdog Thioesterase"/>
    <property type="match status" value="1"/>
</dbReference>
<comment type="similarity">
    <text evidence="1">Belongs to the thioesterase PaaI family.</text>
</comment>
<dbReference type="AlphaFoldDB" id="A0A378RLQ9"/>
<dbReference type="InterPro" id="IPR029069">
    <property type="entry name" value="HotDog_dom_sf"/>
</dbReference>
<dbReference type="PANTHER" id="PTHR21660">
    <property type="entry name" value="THIOESTERASE SUPERFAMILY MEMBER-RELATED"/>
    <property type="match status" value="1"/>
</dbReference>
<dbReference type="InterPro" id="IPR006683">
    <property type="entry name" value="Thioestr_dom"/>
</dbReference>
<organism evidence="4 5">
    <name type="scientific">Myroides odoratus</name>
    <name type="common">Flavobacterium odoratum</name>
    <dbReference type="NCBI Taxonomy" id="256"/>
    <lineage>
        <taxon>Bacteria</taxon>
        <taxon>Pseudomonadati</taxon>
        <taxon>Bacteroidota</taxon>
        <taxon>Flavobacteriia</taxon>
        <taxon>Flavobacteriales</taxon>
        <taxon>Flavobacteriaceae</taxon>
        <taxon>Myroides</taxon>
    </lineage>
</organism>
<reference evidence="4 5" key="1">
    <citation type="submission" date="2018-06" db="EMBL/GenBank/DDBJ databases">
        <authorList>
            <consortium name="Pathogen Informatics"/>
            <person name="Doyle S."/>
        </authorList>
    </citation>
    <scope>NUCLEOTIDE SEQUENCE [LARGE SCALE GENOMIC DNA]</scope>
    <source>
        <strain evidence="4 5">NCTC11179</strain>
    </source>
</reference>
<sequence>MTKNTRTYTWENPTTLLDEAKKQSGYDLLVGVLNGSLPQAPALETIHSTLIAVEKGQAVFELKASAFLYNLIGTVHGGIISTVLDTAIGCSLLTTLAAGESFTSLDLKVNFLKKITTDSPLLHTETTIIHQGRTTAYLESKLVDATGVIYAHAVSTCLIFR</sequence>
<keyword evidence="2" id="KW-0378">Hydrolase</keyword>
<protein>
    <submittedName>
        <fullName evidence="4">Uncharacterized protein, possibly involved in aromatic compounds catabolism</fullName>
    </submittedName>
</protein>
<gene>
    <name evidence="4" type="ORF">NCTC11179_01500</name>
</gene>
<dbReference type="NCBIfam" id="TIGR00369">
    <property type="entry name" value="unchar_dom_1"/>
    <property type="match status" value="1"/>
</dbReference>
<dbReference type="RefSeq" id="WP_115090798.1">
    <property type="nucleotide sequence ID" value="NZ_CP068107.1"/>
</dbReference>
<keyword evidence="5" id="KW-1185">Reference proteome</keyword>
<evidence type="ECO:0000259" key="3">
    <source>
        <dbReference type="Pfam" id="PF03061"/>
    </source>
</evidence>
<dbReference type="Pfam" id="PF03061">
    <property type="entry name" value="4HBT"/>
    <property type="match status" value="1"/>
</dbReference>
<dbReference type="InterPro" id="IPR039298">
    <property type="entry name" value="ACOT13"/>
</dbReference>
<dbReference type="PANTHER" id="PTHR21660:SF1">
    <property type="entry name" value="ACYL-COENZYME A THIOESTERASE 13"/>
    <property type="match status" value="1"/>
</dbReference>
<name>A0A378RLQ9_MYROD</name>
<evidence type="ECO:0000313" key="5">
    <source>
        <dbReference type="Proteomes" id="UP000255024"/>
    </source>
</evidence>
<evidence type="ECO:0000256" key="1">
    <source>
        <dbReference type="ARBA" id="ARBA00008324"/>
    </source>
</evidence>
<dbReference type="CDD" id="cd03443">
    <property type="entry name" value="PaaI_thioesterase"/>
    <property type="match status" value="1"/>
</dbReference>
<dbReference type="GO" id="GO:0047617">
    <property type="term" value="F:fatty acyl-CoA hydrolase activity"/>
    <property type="evidence" value="ECO:0007669"/>
    <property type="project" value="InterPro"/>
</dbReference>
<evidence type="ECO:0000313" key="4">
    <source>
        <dbReference type="EMBL" id="STZ27962.1"/>
    </source>
</evidence>
<feature type="domain" description="Thioesterase" evidence="3">
    <location>
        <begin position="73"/>
        <end position="148"/>
    </location>
</feature>